<proteinExistence type="predicted"/>
<feature type="chain" id="PRO_5045361438" description="GPI anchored cell wall protein" evidence="1">
    <location>
        <begin position="22"/>
        <end position="209"/>
    </location>
</feature>
<comment type="caution">
    <text evidence="2">The sequence shown here is derived from an EMBL/GenBank/DDBJ whole genome shotgun (WGS) entry which is preliminary data.</text>
</comment>
<evidence type="ECO:0000256" key="1">
    <source>
        <dbReference type="SAM" id="SignalP"/>
    </source>
</evidence>
<evidence type="ECO:0000313" key="2">
    <source>
        <dbReference type="EMBL" id="KAL2827938.1"/>
    </source>
</evidence>
<sequence length="209" mass="21325">MLSSILLPMGLGLALATLTHADDASTTTAPYFGASWSSGDAELTIPSYTGTAASVVSVNAQETTYAINCRDGIATESCSIKDDWTMVQGISTFSISGVYTAFDWVPPMTVTLSEACTFTNYSISASCEYSMSYSGSSDGSQSSTSASTSDTFPTDSVTMYGLEVTGGLDKFDEPAATETPGAAAGGVWGAARALVTAAPVAVVGVVAML</sequence>
<dbReference type="EMBL" id="JBFXLS010000022">
    <property type="protein sequence ID" value="KAL2827938.1"/>
    <property type="molecule type" value="Genomic_DNA"/>
</dbReference>
<keyword evidence="3" id="KW-1185">Reference proteome</keyword>
<reference evidence="2 3" key="1">
    <citation type="submission" date="2024-07" db="EMBL/GenBank/DDBJ databases">
        <title>Section-level genome sequencing and comparative genomics of Aspergillus sections Usti and Cavernicolus.</title>
        <authorList>
            <consortium name="Lawrence Berkeley National Laboratory"/>
            <person name="Nybo J.L."/>
            <person name="Vesth T.C."/>
            <person name="Theobald S."/>
            <person name="Frisvad J.C."/>
            <person name="Larsen T.O."/>
            <person name="Kjaerboelling I."/>
            <person name="Rothschild-Mancinelli K."/>
            <person name="Lyhne E.K."/>
            <person name="Kogle M.E."/>
            <person name="Barry K."/>
            <person name="Clum A."/>
            <person name="Na H."/>
            <person name="Ledsgaard L."/>
            <person name="Lin J."/>
            <person name="Lipzen A."/>
            <person name="Kuo A."/>
            <person name="Riley R."/>
            <person name="Mondo S."/>
            <person name="LaButti K."/>
            <person name="Haridas S."/>
            <person name="Pangalinan J."/>
            <person name="Salamov A.A."/>
            <person name="Simmons B.A."/>
            <person name="Magnuson J.K."/>
            <person name="Chen J."/>
            <person name="Drula E."/>
            <person name="Henrissat B."/>
            <person name="Wiebenga A."/>
            <person name="Lubbers R.J."/>
            <person name="Gomes A.C."/>
            <person name="Makela M.R."/>
            <person name="Stajich J."/>
            <person name="Grigoriev I.V."/>
            <person name="Mortensen U.H."/>
            <person name="De vries R.P."/>
            <person name="Baker S.E."/>
            <person name="Andersen M.R."/>
        </authorList>
    </citation>
    <scope>NUCLEOTIDE SEQUENCE [LARGE SCALE GENOMIC DNA]</scope>
    <source>
        <strain evidence="2 3">CBS 600.67</strain>
    </source>
</reference>
<organism evidence="2 3">
    <name type="scientific">Aspergillus cavernicola</name>
    <dbReference type="NCBI Taxonomy" id="176166"/>
    <lineage>
        <taxon>Eukaryota</taxon>
        <taxon>Fungi</taxon>
        <taxon>Dikarya</taxon>
        <taxon>Ascomycota</taxon>
        <taxon>Pezizomycotina</taxon>
        <taxon>Eurotiomycetes</taxon>
        <taxon>Eurotiomycetidae</taxon>
        <taxon>Eurotiales</taxon>
        <taxon>Aspergillaceae</taxon>
        <taxon>Aspergillus</taxon>
        <taxon>Aspergillus subgen. Nidulantes</taxon>
    </lineage>
</organism>
<accession>A0ABR4IME2</accession>
<evidence type="ECO:0000313" key="3">
    <source>
        <dbReference type="Proteomes" id="UP001610335"/>
    </source>
</evidence>
<gene>
    <name evidence="2" type="ORF">BDW59DRAFT_53058</name>
</gene>
<name>A0ABR4IME2_9EURO</name>
<keyword evidence="1" id="KW-0732">Signal</keyword>
<feature type="signal peptide" evidence="1">
    <location>
        <begin position="1"/>
        <end position="21"/>
    </location>
</feature>
<protein>
    <recommendedName>
        <fullName evidence="4">GPI anchored cell wall protein</fullName>
    </recommendedName>
</protein>
<evidence type="ECO:0008006" key="4">
    <source>
        <dbReference type="Google" id="ProtNLM"/>
    </source>
</evidence>
<dbReference type="Proteomes" id="UP001610335">
    <property type="component" value="Unassembled WGS sequence"/>
</dbReference>